<dbReference type="KEGG" id="btho:Btheta7330_03779"/>
<reference evidence="4 5" key="1">
    <citation type="journal article" date="2019" name="Nat. Med.">
        <title>A library of human gut bacterial isolates paired with longitudinal multiomics data enables mechanistic microbiome research.</title>
        <authorList>
            <person name="Poyet M."/>
            <person name="Groussin M."/>
            <person name="Gibbons S.M."/>
            <person name="Avila-Pacheco J."/>
            <person name="Jiang X."/>
            <person name="Kearney S.M."/>
            <person name="Perrotta A.R."/>
            <person name="Berdy B."/>
            <person name="Zhao S."/>
            <person name="Lieberman T.D."/>
            <person name="Swanson P.K."/>
            <person name="Smith M."/>
            <person name="Roesemann S."/>
            <person name="Alexander J.E."/>
            <person name="Rich S.A."/>
            <person name="Livny J."/>
            <person name="Vlamakis H."/>
            <person name="Clish C."/>
            <person name="Bullock K."/>
            <person name="Deik A."/>
            <person name="Scott J."/>
            <person name="Pierce K.A."/>
            <person name="Xavier R.J."/>
            <person name="Alm E.J."/>
        </authorList>
    </citation>
    <scope>NUCLEOTIDE SEQUENCE [LARGE SCALE GENOMIC DNA]</scope>
    <source>
        <strain evidence="4 5">BIOML-A162</strain>
    </source>
</reference>
<dbReference type="EMBL" id="WCRY01000019">
    <property type="protein sequence ID" value="KAB4479385.1"/>
    <property type="molecule type" value="Genomic_DNA"/>
</dbReference>
<dbReference type="PROSITE" id="PS00143">
    <property type="entry name" value="INSULINASE"/>
    <property type="match status" value="1"/>
</dbReference>
<dbReference type="Pfam" id="PF05193">
    <property type="entry name" value="Peptidase_M16_C"/>
    <property type="match status" value="2"/>
</dbReference>
<dbReference type="GeneID" id="60925498"/>
<dbReference type="RefSeq" id="WP_011109196.1">
    <property type="nucleotide sequence ID" value="NZ_CAXKYD010000015.1"/>
</dbReference>
<dbReference type="GO" id="GO:0006508">
    <property type="term" value="P:proteolysis"/>
    <property type="evidence" value="ECO:0007669"/>
    <property type="project" value="InterPro"/>
</dbReference>
<dbReference type="OMA" id="PMSGRIH"/>
<name>A0A0P0FT06_BACT4</name>
<evidence type="ECO:0000256" key="1">
    <source>
        <dbReference type="ARBA" id="ARBA00001947"/>
    </source>
</evidence>
<organism evidence="4 5">
    <name type="scientific">Bacteroides thetaiotaomicron</name>
    <dbReference type="NCBI Taxonomy" id="818"/>
    <lineage>
        <taxon>Bacteria</taxon>
        <taxon>Pseudomonadati</taxon>
        <taxon>Bacteroidota</taxon>
        <taxon>Bacteroidia</taxon>
        <taxon>Bacteroidales</taxon>
        <taxon>Bacteroidaceae</taxon>
        <taxon>Bacteroides</taxon>
    </lineage>
</organism>
<comment type="cofactor">
    <cofactor evidence="1">
        <name>Zn(2+)</name>
        <dbReference type="ChEBI" id="CHEBI:29105"/>
    </cofactor>
</comment>
<dbReference type="InterPro" id="IPR007863">
    <property type="entry name" value="Peptidase_M16_C"/>
</dbReference>
<dbReference type="InterPro" id="IPR001431">
    <property type="entry name" value="Pept_M16_Zn_BS"/>
</dbReference>
<proteinExistence type="inferred from homology"/>
<evidence type="ECO:0000313" key="4">
    <source>
        <dbReference type="EMBL" id="KAB4479385.1"/>
    </source>
</evidence>
<dbReference type="Proteomes" id="UP000436858">
    <property type="component" value="Unassembled WGS sequence"/>
</dbReference>
<dbReference type="InterPro" id="IPR011765">
    <property type="entry name" value="Pept_M16_N"/>
</dbReference>
<comment type="similarity">
    <text evidence="2 3">Belongs to the peptidase M16 family.</text>
</comment>
<dbReference type="AlphaFoldDB" id="A0A0P0FT06"/>
<dbReference type="GO" id="GO:0046872">
    <property type="term" value="F:metal ion binding"/>
    <property type="evidence" value="ECO:0007669"/>
    <property type="project" value="InterPro"/>
</dbReference>
<dbReference type="SUPFAM" id="SSF63411">
    <property type="entry name" value="LuxS/MPP-like metallohydrolase"/>
    <property type="match status" value="4"/>
</dbReference>
<accession>A0A0P0FT06</accession>
<gene>
    <name evidence="4" type="ORF">GAN91_18355</name>
</gene>
<evidence type="ECO:0000313" key="5">
    <source>
        <dbReference type="Proteomes" id="UP000436858"/>
    </source>
</evidence>
<dbReference type="GO" id="GO:0004222">
    <property type="term" value="F:metalloendopeptidase activity"/>
    <property type="evidence" value="ECO:0007669"/>
    <property type="project" value="InterPro"/>
</dbReference>
<dbReference type="Pfam" id="PF00675">
    <property type="entry name" value="Peptidase_M16"/>
    <property type="match status" value="1"/>
</dbReference>
<dbReference type="Gene3D" id="3.30.830.10">
    <property type="entry name" value="Metalloenzyme, LuxS/M16 peptidase-like"/>
    <property type="match status" value="4"/>
</dbReference>
<evidence type="ECO:0000256" key="2">
    <source>
        <dbReference type="ARBA" id="ARBA00007261"/>
    </source>
</evidence>
<dbReference type="InterPro" id="IPR011249">
    <property type="entry name" value="Metalloenz_LuxS/M16"/>
</dbReference>
<comment type="caution">
    <text evidence="4">The sequence shown here is derived from an EMBL/GenBank/DDBJ whole genome shotgun (WGS) entry which is preliminary data.</text>
</comment>
<dbReference type="InterPro" id="IPR050361">
    <property type="entry name" value="MPP/UQCRC_Complex"/>
</dbReference>
<sequence>MKHLLRGFFIAVLYICCNFQLVLAQPMQTLPVDKNVRIGKLDNGLTYYIRHNALPEKRVEFHIAQKVGSILEEPQQRGLAHFLEHMAFNGTKNFPGDETGLGIVPWCETKGIKFGTNLNAYTSIDKTVYRISNVPTDNVSVVDSCLLILHDWSSAINLADKEIDKERGVIREEWRSRNSGMQRIMTNALPVMYPDSKYADCMPIGSLDVINNFPYQDIRDYYAKWYRPDLQGIMIVGDINVDEMEAKLKKVFADVKAPVNPAERIYYPVADNQEPQIFIGTDKEIETPSISFFFKSEAFPDSLKNTINYYGIQYMISMGVTMLNSRLAEIRQQANPPFTGASAGYGDFFVAKTKNAFGVDASSKIDGIELAMKTILEETERARRFGFTETEYDRARANYLQRVESAYNEREKMKNDTYVNEYISNFLDNEPMPGIEYEYAMMNQLAPNIPVAAINQVMQQLITDNNQVVLLAGPEKEGVKYPTKEEIAALLKQMKSFDLKPYEDKVSNEPLLKEEPKGGKIVSEKAGDIYGTTKLVLSNGVKVYIKTTDYKADQILMKGTSLGGSSQFPDKEILNISQINSVAMVGGIGNFSKVDLSKALAGKRASVGAGVSATTETVSGSCSPKDFETMMQLTYLTFTAPRKDNEAFESYKNRMKAELQNADANPMTAFSDTVSYALYGNHPRSFSMKENMVDKIDYDRVMEMYKDRFKDASDFTFYFVGNIDVEKMKPMIAKYLGGLPSINRKETFKDTKMEIRKGQYKNEFAKKQETPMATIMFLFNGTCKYDLRNNLTLSILDQALDMVYTAEIREKEGGTYGVSCSGSLTKYPKEQLVLQIVFQTDPAKKDKLSGIVIEQLEKMAKEGPSAEHMQKIKEYMLKKYKDAQKENGYWLGNLDEYFYTGIDYTKDYETLVNSITAKDVQEFLAKLMKQNNEIQVIMTVPEEEAK</sequence>
<evidence type="ECO:0000256" key="3">
    <source>
        <dbReference type="RuleBase" id="RU004447"/>
    </source>
</evidence>
<dbReference type="PANTHER" id="PTHR11851:SF49">
    <property type="entry name" value="MITOCHONDRIAL-PROCESSING PEPTIDASE SUBUNIT ALPHA"/>
    <property type="match status" value="1"/>
</dbReference>
<protein>
    <submittedName>
        <fullName evidence="4">Insulinase family protein</fullName>
    </submittedName>
</protein>
<dbReference type="PANTHER" id="PTHR11851">
    <property type="entry name" value="METALLOPROTEASE"/>
    <property type="match status" value="1"/>
</dbReference>